<feature type="chain" id="PRO_5012903247" description="Lysozyme inhibitor" evidence="1">
    <location>
        <begin position="23"/>
        <end position="157"/>
    </location>
</feature>
<dbReference type="AlphaFoldDB" id="A0A2C6DS27"/>
<gene>
    <name evidence="2" type="ORF">CRN84_18930</name>
</gene>
<evidence type="ECO:0000313" key="3">
    <source>
        <dbReference type="Proteomes" id="UP000224974"/>
    </source>
</evidence>
<sequence>MIMMKKILLGAALCGLSTYACANDDIVFQCTLKQDREKIEVIRHDKGIYVSYMTPQEAKMDEGGRHLSLTLGSDIIEQSVAGNTSQGFRSYTLKFQSDEMAQPHYIGYEWIDGKYSASYYTVDGKGDTVNLSDCQPKTIKADGLLLSSGIDGIPEIP</sequence>
<reference evidence="3" key="1">
    <citation type="submission" date="2017-09" db="EMBL/GenBank/DDBJ databases">
        <title>FDA dAtabase for Regulatory Grade micrObial Sequences (FDA-ARGOS): Supporting development and validation of Infectious Disease Dx tests.</title>
        <authorList>
            <person name="Minogue T."/>
            <person name="Wolcott M."/>
            <person name="Wasieloski L."/>
            <person name="Aguilar W."/>
            <person name="Moore D."/>
            <person name="Tallon L."/>
            <person name="Sadzewicz L."/>
            <person name="Ott S."/>
            <person name="Zhao X."/>
            <person name="Nagaraj S."/>
            <person name="Vavikolanu K."/>
            <person name="Aluvathingal J."/>
            <person name="Nadendla S."/>
            <person name="Sichtig H."/>
        </authorList>
    </citation>
    <scope>NUCLEOTIDE SEQUENCE [LARGE SCALE GENOMIC DNA]</scope>
    <source>
        <strain evidence="3">FDAARGOS_387</strain>
    </source>
</reference>
<evidence type="ECO:0000256" key="1">
    <source>
        <dbReference type="SAM" id="SignalP"/>
    </source>
</evidence>
<keyword evidence="3" id="KW-1185">Reference proteome</keyword>
<proteinExistence type="predicted"/>
<comment type="caution">
    <text evidence="2">The sequence shown here is derived from an EMBL/GenBank/DDBJ whole genome shotgun (WGS) entry which is preliminary data.</text>
</comment>
<dbReference type="EMBL" id="PDDX01000001">
    <property type="protein sequence ID" value="PHI31265.1"/>
    <property type="molecule type" value="Genomic_DNA"/>
</dbReference>
<dbReference type="PROSITE" id="PS51257">
    <property type="entry name" value="PROKAR_LIPOPROTEIN"/>
    <property type="match status" value="1"/>
</dbReference>
<accession>A0A2C6DS27</accession>
<evidence type="ECO:0000313" key="2">
    <source>
        <dbReference type="EMBL" id="PHI31265.1"/>
    </source>
</evidence>
<name>A0A2C6DS27_9GAMM</name>
<evidence type="ECO:0008006" key="4">
    <source>
        <dbReference type="Google" id="ProtNLM"/>
    </source>
</evidence>
<feature type="signal peptide" evidence="1">
    <location>
        <begin position="1"/>
        <end position="22"/>
    </location>
</feature>
<keyword evidence="1" id="KW-0732">Signal</keyword>
<protein>
    <recommendedName>
        <fullName evidence="4">Lysozyme inhibitor</fullName>
    </recommendedName>
</protein>
<dbReference type="Proteomes" id="UP000224974">
    <property type="component" value="Unassembled WGS sequence"/>
</dbReference>
<organism evidence="2 3">
    <name type="scientific">Budvicia aquatica</name>
    <dbReference type="NCBI Taxonomy" id="82979"/>
    <lineage>
        <taxon>Bacteria</taxon>
        <taxon>Pseudomonadati</taxon>
        <taxon>Pseudomonadota</taxon>
        <taxon>Gammaproteobacteria</taxon>
        <taxon>Enterobacterales</taxon>
        <taxon>Budviciaceae</taxon>
        <taxon>Budvicia</taxon>
    </lineage>
</organism>